<reference evidence="3" key="2">
    <citation type="submission" date="2015-01" db="EMBL/GenBank/DDBJ databases">
        <title>Evolutionary Origins and Diversification of the Mycorrhizal Mutualists.</title>
        <authorList>
            <consortium name="DOE Joint Genome Institute"/>
            <consortium name="Mycorrhizal Genomics Consortium"/>
            <person name="Kohler A."/>
            <person name="Kuo A."/>
            <person name="Nagy L.G."/>
            <person name="Floudas D."/>
            <person name="Copeland A."/>
            <person name="Barry K.W."/>
            <person name="Cichocki N."/>
            <person name="Veneault-Fourrey C."/>
            <person name="LaButti K."/>
            <person name="Lindquist E.A."/>
            <person name="Lipzen A."/>
            <person name="Lundell T."/>
            <person name="Morin E."/>
            <person name="Murat C."/>
            <person name="Riley R."/>
            <person name="Ohm R."/>
            <person name="Sun H."/>
            <person name="Tunlid A."/>
            <person name="Henrissat B."/>
            <person name="Grigoriev I.V."/>
            <person name="Hibbett D.S."/>
            <person name="Martin F."/>
        </authorList>
    </citation>
    <scope>NUCLEOTIDE SEQUENCE [LARGE SCALE GENOMIC DNA]</scope>
    <source>
        <strain evidence="3">Foug A</strain>
    </source>
</reference>
<feature type="compositionally biased region" description="Basic residues" evidence="1">
    <location>
        <begin position="194"/>
        <end position="206"/>
    </location>
</feature>
<feature type="compositionally biased region" description="Polar residues" evidence="1">
    <location>
        <begin position="53"/>
        <end position="64"/>
    </location>
</feature>
<reference evidence="2 3" key="1">
    <citation type="submission" date="2014-04" db="EMBL/GenBank/DDBJ databases">
        <authorList>
            <consortium name="DOE Joint Genome Institute"/>
            <person name="Kuo A."/>
            <person name="Kohler A."/>
            <person name="Nagy L.G."/>
            <person name="Floudas D."/>
            <person name="Copeland A."/>
            <person name="Barry K.W."/>
            <person name="Cichocki N."/>
            <person name="Veneault-Fourrey C."/>
            <person name="LaButti K."/>
            <person name="Lindquist E.A."/>
            <person name="Lipzen A."/>
            <person name="Lundell T."/>
            <person name="Morin E."/>
            <person name="Murat C."/>
            <person name="Sun H."/>
            <person name="Tunlid A."/>
            <person name="Henrissat B."/>
            <person name="Grigoriev I.V."/>
            <person name="Hibbett D.S."/>
            <person name="Martin F."/>
            <person name="Nordberg H.P."/>
            <person name="Cantor M.N."/>
            <person name="Hua S.X."/>
        </authorList>
    </citation>
    <scope>NUCLEOTIDE SEQUENCE [LARGE SCALE GENOMIC DNA]</scope>
    <source>
        <strain evidence="2 3">Foug A</strain>
    </source>
</reference>
<organism evidence="2 3">
    <name type="scientific">Scleroderma citrinum Foug A</name>
    <dbReference type="NCBI Taxonomy" id="1036808"/>
    <lineage>
        <taxon>Eukaryota</taxon>
        <taxon>Fungi</taxon>
        <taxon>Dikarya</taxon>
        <taxon>Basidiomycota</taxon>
        <taxon>Agaricomycotina</taxon>
        <taxon>Agaricomycetes</taxon>
        <taxon>Agaricomycetidae</taxon>
        <taxon>Boletales</taxon>
        <taxon>Sclerodermatineae</taxon>
        <taxon>Sclerodermataceae</taxon>
        <taxon>Scleroderma</taxon>
    </lineage>
</organism>
<keyword evidence="3" id="KW-1185">Reference proteome</keyword>
<protein>
    <submittedName>
        <fullName evidence="2">Uncharacterized protein</fullName>
    </submittedName>
</protein>
<dbReference type="Proteomes" id="UP000053989">
    <property type="component" value="Unassembled WGS sequence"/>
</dbReference>
<gene>
    <name evidence="2" type="ORF">SCLCIDRAFT_104606</name>
</gene>
<feature type="compositionally biased region" description="Polar residues" evidence="1">
    <location>
        <begin position="88"/>
        <end position="120"/>
    </location>
</feature>
<feature type="region of interest" description="Disordered" evidence="1">
    <location>
        <begin position="177"/>
        <end position="238"/>
    </location>
</feature>
<evidence type="ECO:0000313" key="2">
    <source>
        <dbReference type="EMBL" id="KIM68895.1"/>
    </source>
</evidence>
<name>A0A0C3E7Z5_9AGAM</name>
<proteinExistence type="predicted"/>
<dbReference type="OrthoDB" id="3211926at2759"/>
<evidence type="ECO:0000256" key="1">
    <source>
        <dbReference type="SAM" id="MobiDB-lite"/>
    </source>
</evidence>
<feature type="compositionally biased region" description="Basic and acidic residues" evidence="1">
    <location>
        <begin position="184"/>
        <end position="193"/>
    </location>
</feature>
<dbReference type="EMBL" id="KN822008">
    <property type="protein sequence ID" value="KIM68895.1"/>
    <property type="molecule type" value="Genomic_DNA"/>
</dbReference>
<evidence type="ECO:0000313" key="3">
    <source>
        <dbReference type="Proteomes" id="UP000053989"/>
    </source>
</evidence>
<dbReference type="AlphaFoldDB" id="A0A0C3E7Z5"/>
<sequence length="238" mass="26036">MALQPRTPLRDLPIEQFVTSAAHKRSLSPSRSALYNPAKRRILDAEGIPISSGLGNRSHSSRPTLSPLYGAQFATPYRPLRRGDMRIQRNSGDSSSTRFTKSGSNAGMSPASPSRATTTPLASRLPQLWDPHTSLPPRSQQFTIDRQSKHYPGFDVYHDHRITPPIAVQSLSDNGIAVEDDKSEGEGCKENVPPKRKTKKISHRSRLSLGDPTSSRLSGSPHKGDATGLHTTCFPAPR</sequence>
<dbReference type="InParanoid" id="A0A0C3E7Z5"/>
<feature type="region of interest" description="Disordered" evidence="1">
    <location>
        <begin position="49"/>
        <end position="120"/>
    </location>
</feature>
<accession>A0A0C3E7Z5</accession>
<dbReference type="HOGENOM" id="CLU_1038917_0_0_1"/>